<gene>
    <name evidence="1" type="ORF">BACCIP111899_02936</name>
</gene>
<accession>A0ABM8YDC5</accession>
<sequence length="616" mass="73811">MLNESACETEIIETGERLPFVLKIIVGAEEKGEHIVLNKLCISPLTISSCVYKIQELKPLRLHIQSQKSIKITFIWNKVYEGQKQHMEWKYELNERQRTVLLYEHGKTDYLYPWRCGVYHFEVQVGEELFYGAFQIVPKNFFDDQLELIQQYVKSVLGGIILDRGYYKKTFVTFTDIEDYSYMRMLRALPQKMKKVKQLYYEVQKKTNFEQEYIWEMRERKPTRKSIITHEKKPYAKWYNRCFREQKHCKENGYVKYKTNQFYNKLLEIDSFLRETIQKLESAQQTRREEKKAVHTILQTIERNGSVTERDKQKYRNIHLLKDTDLRKMAMKIQEYKVLYTILQSTLTYFSYLLYTPFWRGIREEVTLTTHSLPPLYHQLLQQLEFSPHRNELEPSFLFVYKPTFLIYEYYAYFTVIAILQEIGFVDYLSIAEQIQSYFYLDGLQDGTTIVLDNKDLQLHVAFNDLIETHPLIALSKNSHFYNGEDTKKPDIRIDCYKRGETAYEYQSSIIVEVKYSPMYNIFQPVGNTKATEQMYKYWSIKYVEEQNGKRLFHRRAIYEVICVYPGSNMHAKKIEAGCGVFLQLYPYKTKKGEERLVGKKELLNIFQHWLAEIRE</sequence>
<dbReference type="Proteomes" id="UP000789423">
    <property type="component" value="Unassembled WGS sequence"/>
</dbReference>
<dbReference type="EMBL" id="CAKJTI010000016">
    <property type="protein sequence ID" value="CAG9613717.1"/>
    <property type="molecule type" value="Genomic_DNA"/>
</dbReference>
<name>A0ABM8YDC5_9BACI</name>
<evidence type="ECO:0008006" key="3">
    <source>
        <dbReference type="Google" id="ProtNLM"/>
    </source>
</evidence>
<comment type="caution">
    <text evidence="1">The sequence shown here is derived from an EMBL/GenBank/DDBJ whole genome shotgun (WGS) entry which is preliminary data.</text>
</comment>
<evidence type="ECO:0000313" key="2">
    <source>
        <dbReference type="Proteomes" id="UP000789423"/>
    </source>
</evidence>
<protein>
    <recommendedName>
        <fullName evidence="3">DUF2357 domain-containing protein</fullName>
    </recommendedName>
</protein>
<keyword evidence="2" id="KW-1185">Reference proteome</keyword>
<proteinExistence type="predicted"/>
<organism evidence="1 2">
    <name type="scientific">Bacillus rhizoplanae</name>
    <dbReference type="NCBI Taxonomy" id="2880966"/>
    <lineage>
        <taxon>Bacteria</taxon>
        <taxon>Bacillati</taxon>
        <taxon>Bacillota</taxon>
        <taxon>Bacilli</taxon>
        <taxon>Bacillales</taxon>
        <taxon>Bacillaceae</taxon>
        <taxon>Bacillus</taxon>
    </lineage>
</organism>
<dbReference type="RefSeq" id="WP_230575769.1">
    <property type="nucleotide sequence ID" value="NZ_CAKJTI010000016.1"/>
</dbReference>
<evidence type="ECO:0000313" key="1">
    <source>
        <dbReference type="EMBL" id="CAG9613717.1"/>
    </source>
</evidence>
<reference evidence="1 2" key="1">
    <citation type="submission" date="2021-10" db="EMBL/GenBank/DDBJ databases">
        <authorList>
            <person name="Criscuolo A."/>
        </authorList>
    </citation>
    <scope>NUCLEOTIDE SEQUENCE [LARGE SCALE GENOMIC DNA]</scope>
    <source>
        <strain evidence="2">CIP 111899</strain>
    </source>
</reference>